<feature type="compositionally biased region" description="Basic residues" evidence="1">
    <location>
        <begin position="528"/>
        <end position="540"/>
    </location>
</feature>
<evidence type="ECO:0000313" key="3">
    <source>
        <dbReference type="Proteomes" id="UP000678393"/>
    </source>
</evidence>
<dbReference type="PANTHER" id="PTHR13060:SF0">
    <property type="entry name" value="PROTEIN ECDYSONELESS HOMOLOG"/>
    <property type="match status" value="1"/>
</dbReference>
<feature type="compositionally biased region" description="Pro residues" evidence="1">
    <location>
        <begin position="628"/>
        <end position="637"/>
    </location>
</feature>
<name>A0A8S3YXJ3_9EUPU</name>
<dbReference type="EMBL" id="CAJHNH020001136">
    <property type="protein sequence ID" value="CAG5121664.1"/>
    <property type="molecule type" value="Genomic_DNA"/>
</dbReference>
<dbReference type="GO" id="GO:0005634">
    <property type="term" value="C:nucleus"/>
    <property type="evidence" value="ECO:0007669"/>
    <property type="project" value="TreeGrafter"/>
</dbReference>
<keyword evidence="3" id="KW-1185">Reference proteome</keyword>
<feature type="compositionally biased region" description="Low complexity" evidence="1">
    <location>
        <begin position="573"/>
        <end position="584"/>
    </location>
</feature>
<sequence length="781" mass="86518">MADLERVLKRLPDDVVEYSVFPLIPDDLPSERVSDFLEKFADTVLAHLSDRIVDYIWQHESFNLRPIVSPNDSVPPHLHGSTSFGDNIEDEWFIVYLLYEITREYAGTVVRVNDNDEEFLLIEAANELPKWLNPESAENRVYIYNGDLHVIPIPQTAEESSRYPLFTPTVAEAVACVRDCACETRCSQAVQNMLNKRLSCFPRKTAESIHRVNCYLPTPLAVLLADQPSLVSAGVRSFYYRDPLELKACRPMKRFKPSDLVRTRVKMTRCLYAQLVQQQFIPDRSSGWPVIAPSNPQYSEQDVGMKLAHGFEILCSRYRDVDNASSAATALEDSNPRWQQFKKSLASKGYFRGEIEGSVLYKKLLQDAKQFYQSQIHAGENGIESTGQLVLRHLKLLEPKFEEFRQAERQLPPSDDDSWINVTPEQLDEMMKTAGGLSSSDGLNLFKVAESMTAFVEHESGIEGAEFPKESAENDGADGQFESSGLIQAMQKIFEFPDDEDSTGSDMSEYDWSEGSDDELGSPSKMPKTVKKSSLKKAKVPKAGDQNGGLNHRKSTSKSVRFSTPDSALTLNPAVSSPETVTSTPPVPATSQDAASSSSVNRPTNLIPTSHGQSDLSSATKSSSRPTCIPPPVPARPPRQKEGFKPLNKPSSVVKPSAPPPPPPPAGEKRDKKLVALMEAMDRELAATDVGKSFEREPKQPRPKRTSRPPPPSRPTKSGPKAAQKNIEDEDDDFQPVNIDLTVVKNTLESYKAQQGLPGPASNILAAFGIKLPQDQVNGKT</sequence>
<feature type="compositionally biased region" description="Basic and acidic residues" evidence="1">
    <location>
        <begin position="667"/>
        <end position="700"/>
    </location>
</feature>
<feature type="compositionally biased region" description="Polar residues" evidence="1">
    <location>
        <begin position="592"/>
        <end position="624"/>
    </location>
</feature>
<feature type="compositionally biased region" description="Acidic residues" evidence="1">
    <location>
        <begin position="496"/>
        <end position="520"/>
    </location>
</feature>
<comment type="caution">
    <text evidence="2">The sequence shown here is derived from an EMBL/GenBank/DDBJ whole genome shotgun (WGS) entry which is preliminary data.</text>
</comment>
<reference evidence="2" key="1">
    <citation type="submission" date="2021-04" db="EMBL/GenBank/DDBJ databases">
        <authorList>
            <consortium name="Molecular Ecology Group"/>
        </authorList>
    </citation>
    <scope>NUCLEOTIDE SEQUENCE</scope>
</reference>
<dbReference type="Proteomes" id="UP000678393">
    <property type="component" value="Unassembled WGS sequence"/>
</dbReference>
<dbReference type="OrthoDB" id="27237at2759"/>
<dbReference type="InterPro" id="IPR010770">
    <property type="entry name" value="Ecd"/>
</dbReference>
<evidence type="ECO:0000256" key="1">
    <source>
        <dbReference type="SAM" id="MobiDB-lite"/>
    </source>
</evidence>
<feature type="compositionally biased region" description="Polar residues" evidence="1">
    <location>
        <begin position="557"/>
        <end position="570"/>
    </location>
</feature>
<evidence type="ECO:0000313" key="2">
    <source>
        <dbReference type="EMBL" id="CAG5121664.1"/>
    </source>
</evidence>
<dbReference type="AlphaFoldDB" id="A0A8S3YXJ3"/>
<dbReference type="Pfam" id="PF07093">
    <property type="entry name" value="SGT1"/>
    <property type="match status" value="1"/>
</dbReference>
<gene>
    <name evidence="2" type="ORF">CUNI_LOCUS7222</name>
</gene>
<dbReference type="PANTHER" id="PTHR13060">
    <property type="entry name" value="SGT1 PROTEIN HSGT1 SUPPRESSOR OF GCR2"/>
    <property type="match status" value="1"/>
</dbReference>
<organism evidence="2 3">
    <name type="scientific">Candidula unifasciata</name>
    <dbReference type="NCBI Taxonomy" id="100452"/>
    <lineage>
        <taxon>Eukaryota</taxon>
        <taxon>Metazoa</taxon>
        <taxon>Spiralia</taxon>
        <taxon>Lophotrochozoa</taxon>
        <taxon>Mollusca</taxon>
        <taxon>Gastropoda</taxon>
        <taxon>Heterobranchia</taxon>
        <taxon>Euthyneura</taxon>
        <taxon>Panpulmonata</taxon>
        <taxon>Eupulmonata</taxon>
        <taxon>Stylommatophora</taxon>
        <taxon>Helicina</taxon>
        <taxon>Helicoidea</taxon>
        <taxon>Geomitridae</taxon>
        <taxon>Candidula</taxon>
    </lineage>
</organism>
<feature type="region of interest" description="Disordered" evidence="1">
    <location>
        <begin position="496"/>
        <end position="734"/>
    </location>
</feature>
<proteinExistence type="predicted"/>
<accession>A0A8S3YXJ3</accession>
<feature type="compositionally biased region" description="Pro residues" evidence="1">
    <location>
        <begin position="657"/>
        <end position="666"/>
    </location>
</feature>
<protein>
    <submittedName>
        <fullName evidence="2">Uncharacterized protein</fullName>
    </submittedName>
</protein>